<protein>
    <submittedName>
        <fullName evidence="2">Amidohydrolase</fullName>
    </submittedName>
</protein>
<dbReference type="InterPro" id="IPR051781">
    <property type="entry name" value="Metallo-dep_Hydrolase"/>
</dbReference>
<dbReference type="Gene3D" id="2.30.40.10">
    <property type="entry name" value="Urease, subunit C, domain 1"/>
    <property type="match status" value="2"/>
</dbReference>
<dbReference type="Gene3D" id="3.20.20.140">
    <property type="entry name" value="Metal-dependent hydrolases"/>
    <property type="match status" value="2"/>
</dbReference>
<dbReference type="SUPFAM" id="SSF51556">
    <property type="entry name" value="Metallo-dependent hydrolases"/>
    <property type="match status" value="1"/>
</dbReference>
<keyword evidence="2" id="KW-0378">Hydrolase</keyword>
<organism evidence="2 3">
    <name type="scientific">Bradyrhizobium macuxiense</name>
    <dbReference type="NCBI Taxonomy" id="1755647"/>
    <lineage>
        <taxon>Bacteria</taxon>
        <taxon>Pseudomonadati</taxon>
        <taxon>Pseudomonadota</taxon>
        <taxon>Alphaproteobacteria</taxon>
        <taxon>Hyphomicrobiales</taxon>
        <taxon>Nitrobacteraceae</taxon>
        <taxon>Bradyrhizobium</taxon>
    </lineage>
</organism>
<dbReference type="AlphaFoldDB" id="A0A120FQJ7"/>
<dbReference type="GO" id="GO:0016810">
    <property type="term" value="F:hydrolase activity, acting on carbon-nitrogen (but not peptide) bonds"/>
    <property type="evidence" value="ECO:0007669"/>
    <property type="project" value="InterPro"/>
</dbReference>
<name>A0A120FQJ7_9BRAD</name>
<evidence type="ECO:0000313" key="2">
    <source>
        <dbReference type="EMBL" id="KWV58671.1"/>
    </source>
</evidence>
<dbReference type="PANTHER" id="PTHR43135">
    <property type="entry name" value="ALPHA-D-RIBOSE 1-METHYLPHOSPHONATE 5-TRIPHOSPHATE DIPHOSPHATASE"/>
    <property type="match status" value="1"/>
</dbReference>
<dbReference type="InterPro" id="IPR032466">
    <property type="entry name" value="Metal_Hydrolase"/>
</dbReference>
<reference evidence="2 3" key="1">
    <citation type="submission" date="2015-11" db="EMBL/GenBank/DDBJ databases">
        <title>Draft Genome Sequence of the Strain BR 10303 (Bradyrhizobium sp.) isolated from nodules of Centrolobium paraense.</title>
        <authorList>
            <person name="Zelli J.E."/>
            <person name="Simoes-Araujo J.L."/>
            <person name="Barauna A.C."/>
            <person name="Silva K."/>
        </authorList>
    </citation>
    <scope>NUCLEOTIDE SEQUENCE [LARGE SCALE GENOMIC DNA]</scope>
    <source>
        <strain evidence="2 3">BR 10303</strain>
    </source>
</reference>
<proteinExistence type="predicted"/>
<dbReference type="SUPFAM" id="SSF51338">
    <property type="entry name" value="Composite domain of metallo-dependent hydrolases"/>
    <property type="match status" value="1"/>
</dbReference>
<dbReference type="Pfam" id="PF01979">
    <property type="entry name" value="Amidohydro_1"/>
    <property type="match status" value="1"/>
</dbReference>
<dbReference type="PANTHER" id="PTHR43135:SF3">
    <property type="entry name" value="ALPHA-D-RIBOSE 1-METHYLPHOSPHONATE 5-TRIPHOSPHATE DIPHOSPHATASE"/>
    <property type="match status" value="1"/>
</dbReference>
<dbReference type="RefSeq" id="WP_066503474.1">
    <property type="nucleotide sequence ID" value="NZ_LNCU01000036.1"/>
</dbReference>
<evidence type="ECO:0000259" key="1">
    <source>
        <dbReference type="Pfam" id="PF01979"/>
    </source>
</evidence>
<dbReference type="InterPro" id="IPR006680">
    <property type="entry name" value="Amidohydro-rel"/>
</dbReference>
<dbReference type="OrthoDB" id="9815027at2"/>
<comment type="caution">
    <text evidence="2">The sequence shown here is derived from an EMBL/GenBank/DDBJ whole genome shotgun (WGS) entry which is preliminary data.</text>
</comment>
<keyword evidence="3" id="KW-1185">Reference proteome</keyword>
<feature type="domain" description="Amidohydrolase-related" evidence="1">
    <location>
        <begin position="390"/>
        <end position="470"/>
    </location>
</feature>
<evidence type="ECO:0000313" key="3">
    <source>
        <dbReference type="Proteomes" id="UP000057737"/>
    </source>
</evidence>
<dbReference type="InterPro" id="IPR011059">
    <property type="entry name" value="Metal-dep_hydrolase_composite"/>
</dbReference>
<dbReference type="Proteomes" id="UP000057737">
    <property type="component" value="Unassembled WGS sequence"/>
</dbReference>
<sequence>MVDQAKSEMSPGDELARIRNKGEVPVVAKATSRDRGIGPFKRLALRSATVIDGTGAPPIGPVDIIVEDGRIVSLKKVTGYGAGPGEPADHEIDCRGKWVTPGFVDCHAHAGVAFHSANGWVPPVDYVYKLWLAHGVTTVREMGSMNGLGWVIDQRERSEANTIAAPRLLAYAYFPAVNDMVKTIYTPEQGREWLRKVKGRGADGIKFFGAPPAIMEAALDECKKLGLRSGCHHAQMAVTRMNALTTARWGLTSAEHYYGLPEALYEDRVVQNFPLDYNYTDEYFRFSISGQMFGQAAKPGSPKWEETLEKFLEIGFTFVPTFTIYDANRDLMRARQAYWHKDYTWKSMWDYFTPQRGGHGSYWYRWSTQNEIEWKENYRLWMAFINEYKNRGGRVCAGSDSGFIYQIFGFGYVRELELLQEAGFHPLEVIRAATSQGAALCGIQDEVGTIDIGMRADMLVHDHNPLTDFKLLYGTGAMRFNDATNAVEWHRGLKYTIKDGIIYDTEGLLADVRELVKASWESDIPEKYASRIAAE</sequence>
<gene>
    <name evidence="2" type="ORF">AS156_34470</name>
</gene>
<accession>A0A120FQJ7</accession>
<dbReference type="EMBL" id="LNCU01000036">
    <property type="protein sequence ID" value="KWV58671.1"/>
    <property type="molecule type" value="Genomic_DNA"/>
</dbReference>